<feature type="transmembrane region" description="Helical" evidence="1">
    <location>
        <begin position="45"/>
        <end position="64"/>
    </location>
</feature>
<accession>A0A6J4NAB0</accession>
<organism evidence="3">
    <name type="scientific">uncultured Pyrinomonadaceae bacterium</name>
    <dbReference type="NCBI Taxonomy" id="2283094"/>
    <lineage>
        <taxon>Bacteria</taxon>
        <taxon>Pseudomonadati</taxon>
        <taxon>Acidobacteriota</taxon>
        <taxon>Blastocatellia</taxon>
        <taxon>Blastocatellales</taxon>
        <taxon>Pyrinomonadaceae</taxon>
        <taxon>environmental samples</taxon>
    </lineage>
</organism>
<feature type="transmembrane region" description="Helical" evidence="1">
    <location>
        <begin position="76"/>
        <end position="101"/>
    </location>
</feature>
<gene>
    <name evidence="3" type="ORF">AVDCRST_MAG74-499</name>
</gene>
<keyword evidence="1" id="KW-0812">Transmembrane</keyword>
<proteinExistence type="predicted"/>
<protein>
    <recommendedName>
        <fullName evidence="2">DUF5658 domain-containing protein</fullName>
    </recommendedName>
</protein>
<dbReference type="AlphaFoldDB" id="A0A6J4NAB0"/>
<evidence type="ECO:0000259" key="2">
    <source>
        <dbReference type="Pfam" id="PF18902"/>
    </source>
</evidence>
<evidence type="ECO:0000313" key="3">
    <source>
        <dbReference type="EMBL" id="CAA9382793.1"/>
    </source>
</evidence>
<keyword evidence="1" id="KW-1133">Transmembrane helix</keyword>
<evidence type="ECO:0000256" key="1">
    <source>
        <dbReference type="SAM" id="Phobius"/>
    </source>
</evidence>
<name>A0A6J4NAB0_9BACT</name>
<dbReference type="EMBL" id="CADCUR010000037">
    <property type="protein sequence ID" value="CAA9382793.1"/>
    <property type="molecule type" value="Genomic_DNA"/>
</dbReference>
<dbReference type="Pfam" id="PF18902">
    <property type="entry name" value="DUF5658"/>
    <property type="match status" value="1"/>
</dbReference>
<reference evidence="3" key="1">
    <citation type="submission" date="2020-02" db="EMBL/GenBank/DDBJ databases">
        <authorList>
            <person name="Meier V. D."/>
        </authorList>
    </citation>
    <scope>NUCLEOTIDE SEQUENCE</scope>
    <source>
        <strain evidence="3">AVDCRST_MAG74</strain>
    </source>
</reference>
<keyword evidence="1" id="KW-0472">Membrane</keyword>
<feature type="domain" description="DUF5658" evidence="2">
    <location>
        <begin position="9"/>
        <end position="92"/>
    </location>
</feature>
<dbReference type="InterPro" id="IPR043717">
    <property type="entry name" value="DUF5658"/>
</dbReference>
<feature type="transmembrane region" description="Helical" evidence="1">
    <location>
        <begin position="7"/>
        <end position="25"/>
    </location>
</feature>
<sequence length="121" mass="13391">MQLSRQAFTLFTLNFFDGILTVYWIHNGFATEGNELMANLLDFGYAPFIAIKTAVGALTALTLWRWGNLRLAKYGLNLLLGIYVSLMGVHLLTGLSGFGFISDASISRFAYWADVIIAFVA</sequence>